<dbReference type="Pfam" id="PF00651">
    <property type="entry name" value="BTB"/>
    <property type="match status" value="1"/>
</dbReference>
<dbReference type="InterPro" id="IPR008974">
    <property type="entry name" value="TRAF-like"/>
</dbReference>
<dbReference type="AlphaFoldDB" id="N1QUH6"/>
<dbReference type="SMART" id="SM00225">
    <property type="entry name" value="BTB"/>
    <property type="match status" value="1"/>
</dbReference>
<protein>
    <submittedName>
        <fullName evidence="2">TD and POZ domain-containing protein 2</fullName>
    </submittedName>
</protein>
<dbReference type="SUPFAM" id="SSF49599">
    <property type="entry name" value="TRAF domain-like"/>
    <property type="match status" value="1"/>
</dbReference>
<dbReference type="SUPFAM" id="SSF54695">
    <property type="entry name" value="POZ domain"/>
    <property type="match status" value="1"/>
</dbReference>
<dbReference type="PROSITE" id="PS50097">
    <property type="entry name" value="BTB"/>
    <property type="match status" value="1"/>
</dbReference>
<dbReference type="InterPro" id="IPR045005">
    <property type="entry name" value="BPM1-6"/>
</dbReference>
<dbReference type="PANTHER" id="PTHR26379:SF388">
    <property type="entry name" value="OS04G0625700 PROTEIN"/>
    <property type="match status" value="1"/>
</dbReference>
<dbReference type="InterPro" id="IPR000210">
    <property type="entry name" value="BTB/POZ_dom"/>
</dbReference>
<dbReference type="Gene3D" id="3.30.710.10">
    <property type="entry name" value="Potassium Channel Kv1.1, Chain A"/>
    <property type="match status" value="1"/>
</dbReference>
<comment type="pathway">
    <text evidence="1">Protein modification; protein ubiquitination.</text>
</comment>
<evidence type="ECO:0000256" key="1">
    <source>
        <dbReference type="ARBA" id="ARBA00004906"/>
    </source>
</evidence>
<organism evidence="2">
    <name type="scientific">Aegilops tauschii</name>
    <name type="common">Tausch's goatgrass</name>
    <name type="synonym">Aegilops squarrosa</name>
    <dbReference type="NCBI Taxonomy" id="37682"/>
    <lineage>
        <taxon>Eukaryota</taxon>
        <taxon>Viridiplantae</taxon>
        <taxon>Streptophyta</taxon>
        <taxon>Embryophyta</taxon>
        <taxon>Tracheophyta</taxon>
        <taxon>Spermatophyta</taxon>
        <taxon>Magnoliopsida</taxon>
        <taxon>Liliopsida</taxon>
        <taxon>Poales</taxon>
        <taxon>Poaceae</taxon>
        <taxon>BOP clade</taxon>
        <taxon>Pooideae</taxon>
        <taxon>Triticodae</taxon>
        <taxon>Triticeae</taxon>
        <taxon>Triticinae</taxon>
        <taxon>Aegilops</taxon>
    </lineage>
</organism>
<dbReference type="InterPro" id="IPR011333">
    <property type="entry name" value="SKP1/BTB/POZ_sf"/>
</dbReference>
<evidence type="ECO:0000313" key="2">
    <source>
        <dbReference type="EnsemblPlants" id="EMT03197"/>
    </source>
</evidence>
<dbReference type="PANTHER" id="PTHR26379">
    <property type="entry name" value="BTB/POZ AND MATH DOMAIN-CONTAINING PROTEIN 1"/>
    <property type="match status" value="1"/>
</dbReference>
<dbReference type="Gene3D" id="2.60.210.10">
    <property type="entry name" value="Apoptosis, Tumor Necrosis Factor Receptor Associated Protein 2, Chain A"/>
    <property type="match status" value="1"/>
</dbReference>
<dbReference type="Pfam" id="PF22486">
    <property type="entry name" value="MATH_2"/>
    <property type="match status" value="1"/>
</dbReference>
<sequence>MTPPLPATKMKITSPLPVTMGASSTSRRIIEHVTRTFSFEVTNYLQLKDAGFHARVTWPVFSFGGHDWQIAFYPDDEEGPASSYLRYLGPAKEVRAKFTLSVPGNEGQPPLVRRDTPERVFTPEHRRRTSQGFLKFVAKSKLDELGDGRFTIRCVLTVVRDRAVSPPPPELPGLERMLSEGTGADVTFRVGGREFRAHRFLLAARSPVFGAQLFGPMPKKGTRRVVEVVGVEPAIFQMLLHYVYTGSLPVCRDEGKYGPEKLKLMCEEELCRRIDEEAVVTTYVPTNQRSCIRPKDGVRLELRPSKKVLGTVLEFKERFISTCCRPLALEGVLGTKGGRDEDEELDQSKKFKRTRTKY</sequence>
<dbReference type="EnsemblPlants" id="EMT03197">
    <property type="protein sequence ID" value="EMT03197"/>
    <property type="gene ID" value="F775_25615"/>
</dbReference>
<proteinExistence type="predicted"/>
<name>N1QUH6_AEGTA</name>
<dbReference type="GO" id="GO:0016567">
    <property type="term" value="P:protein ubiquitination"/>
    <property type="evidence" value="ECO:0007669"/>
    <property type="project" value="InterPro"/>
</dbReference>
<dbReference type="CDD" id="cd00121">
    <property type="entry name" value="MATH"/>
    <property type="match status" value="1"/>
</dbReference>
<accession>N1QUH6</accession>
<dbReference type="PROSITE" id="PS50144">
    <property type="entry name" value="MATH"/>
    <property type="match status" value="1"/>
</dbReference>
<dbReference type="InterPro" id="IPR002083">
    <property type="entry name" value="MATH/TRAF_dom"/>
</dbReference>
<reference evidence="2" key="1">
    <citation type="submission" date="2015-06" db="UniProtKB">
        <authorList>
            <consortium name="EnsemblPlants"/>
        </authorList>
    </citation>
    <scope>IDENTIFICATION</scope>
</reference>